<accession>A0A2C6C280</accession>
<evidence type="ECO:0000313" key="2">
    <source>
        <dbReference type="Proteomes" id="UP000221504"/>
    </source>
</evidence>
<dbReference type="RefSeq" id="WP_099010854.1">
    <property type="nucleotide sequence ID" value="NZ_CP077154.1"/>
</dbReference>
<name>A0A2C6C280_FUSNP</name>
<dbReference type="EMBL" id="NIRM01000001">
    <property type="protein sequence ID" value="PHI10182.1"/>
    <property type="molecule type" value="Genomic_DNA"/>
</dbReference>
<reference evidence="1 2" key="1">
    <citation type="submission" date="2017-06" db="EMBL/GenBank/DDBJ databases">
        <title>Draft genome sequence of Fusobacterium nucleatum subsp. polymorphum KCOM 1267 (=ChDC F290).</title>
        <authorList>
            <person name="Kook J.-K."/>
            <person name="Park S.-N."/>
            <person name="Lim Y.K."/>
            <person name="Roh H."/>
        </authorList>
    </citation>
    <scope>NUCLEOTIDE SEQUENCE [LARGE SCALE GENOMIC DNA]</scope>
    <source>
        <strain evidence="2">KCOM 1267(ChDC F290)</strain>
    </source>
</reference>
<dbReference type="Proteomes" id="UP000221504">
    <property type="component" value="Unassembled WGS sequence"/>
</dbReference>
<dbReference type="AlphaFoldDB" id="A0A2C6C280"/>
<dbReference type="Gene3D" id="2.40.128.720">
    <property type="match status" value="1"/>
</dbReference>
<gene>
    <name evidence="1" type="ORF">CBG52_03105</name>
</gene>
<organism evidence="1 2">
    <name type="scientific">Fusobacterium nucleatum subsp. polymorphum</name>
    <name type="common">Fusobacterium polymorphum</name>
    <dbReference type="NCBI Taxonomy" id="76857"/>
    <lineage>
        <taxon>Bacteria</taxon>
        <taxon>Fusobacteriati</taxon>
        <taxon>Fusobacteriota</taxon>
        <taxon>Fusobacteriia</taxon>
        <taxon>Fusobacteriales</taxon>
        <taxon>Fusobacteriaceae</taxon>
        <taxon>Fusobacterium</taxon>
    </lineage>
</organism>
<evidence type="ECO:0000313" key="1">
    <source>
        <dbReference type="EMBL" id="PHI10182.1"/>
    </source>
</evidence>
<sequence length="414" mass="50345">MIKKIIFFLVFSVVSLAQQIELKSIEKTIITNGQNYTTTLSQSYDEKNKKLEVLYVEKGDYPFGTKEIIQFDAEEKELSKEKFKYNISTGNWNKDYKSVTTYEKNKKIEETYMAEENKWTEYMKYEKENTNDSETYIIYNFKNKKWNPSTKTYTLLNKNKKDNIIELYTWNKNNKKWELEAKTEYTYNQEGELEETVIYKKEDNWVAKQKLKYYTDNKGNQIYSDLFLENGEWIEQDKTVTEFDKVNNKEVAITQQLNKETKQLENTRRFIQTYKNDMVEQEVQYSWDKDEKKWYKNYEQNFFYNENKKLIRQQAFFNDGSGVQFTYKFDKNGNNIEILTENLNTKTKLWKNYEKTEYLYDLSIEKDEVIDRGHIIDEKEEEDSVNLILEKKYYLYDGKKWILTEKTKYLYDKK</sequence>
<proteinExistence type="predicted"/>
<protein>
    <submittedName>
        <fullName evidence="1">Uncharacterized protein</fullName>
    </submittedName>
</protein>
<comment type="caution">
    <text evidence="1">The sequence shown here is derived from an EMBL/GenBank/DDBJ whole genome shotgun (WGS) entry which is preliminary data.</text>
</comment>